<protein>
    <submittedName>
        <fullName evidence="2">Uncharacterized protein</fullName>
    </submittedName>
</protein>
<sequence length="292" mass="32079">MMTAALFTSTALRLNPSDLYEFQDAETGATQARLIEAARVRSPRGTFLTPDQVQTPRLTFALRAPDGSTLMYADRAEHLKLNPVAPQMAFIGPDGTVLGRVEYDSHSTFQGGGRILGTTEQGLNLSPAARLLDANAQPLADLVFEQPPNLDRPTLPDGRDARTVRWIAPNGAHLAERRNGDLHIDNRVTGVWRALIIGSYLAAAFEFHLPIANGDPTETPPEIYPGFTNVHTAYDDFQHGFVEEYSTPTRTRASSAVFRPGVQRAHLEHLYKLIFPVAVAIAAIVLIIRFIT</sequence>
<dbReference type="Proteomes" id="UP000323505">
    <property type="component" value="Unassembled WGS sequence"/>
</dbReference>
<proteinExistence type="predicted"/>
<dbReference type="EMBL" id="VSRQ01000010">
    <property type="protein sequence ID" value="TYK43708.1"/>
    <property type="molecule type" value="Genomic_DNA"/>
</dbReference>
<comment type="caution">
    <text evidence="2">The sequence shown here is derived from an EMBL/GenBank/DDBJ whole genome shotgun (WGS) entry which is preliminary data.</text>
</comment>
<keyword evidence="1" id="KW-0472">Membrane</keyword>
<reference evidence="2 3" key="1">
    <citation type="submission" date="2019-08" db="EMBL/GenBank/DDBJ databases">
        <title>Actinomadura sp. nov. CYP1-5 isolated from mountain soil.</title>
        <authorList>
            <person name="Songsumanus A."/>
            <person name="Kuncharoen N."/>
            <person name="Kudo T."/>
            <person name="Yuki M."/>
            <person name="Igarashi Y."/>
            <person name="Tanasupawat S."/>
        </authorList>
    </citation>
    <scope>NUCLEOTIDE SEQUENCE [LARGE SCALE GENOMIC DNA]</scope>
    <source>
        <strain evidence="2 3">CYP1-5</strain>
    </source>
</reference>
<evidence type="ECO:0000313" key="3">
    <source>
        <dbReference type="Proteomes" id="UP000323505"/>
    </source>
</evidence>
<dbReference type="AlphaFoldDB" id="A0A5D3F6Z1"/>
<evidence type="ECO:0000256" key="1">
    <source>
        <dbReference type="SAM" id="Phobius"/>
    </source>
</evidence>
<organism evidence="2 3">
    <name type="scientific">Actinomadura decatromicini</name>
    <dbReference type="NCBI Taxonomy" id="2604572"/>
    <lineage>
        <taxon>Bacteria</taxon>
        <taxon>Bacillati</taxon>
        <taxon>Actinomycetota</taxon>
        <taxon>Actinomycetes</taxon>
        <taxon>Streptosporangiales</taxon>
        <taxon>Thermomonosporaceae</taxon>
        <taxon>Actinomadura</taxon>
    </lineage>
</organism>
<evidence type="ECO:0000313" key="2">
    <source>
        <dbReference type="EMBL" id="TYK43708.1"/>
    </source>
</evidence>
<gene>
    <name evidence="2" type="ORF">FXF68_36790</name>
</gene>
<keyword evidence="3" id="KW-1185">Reference proteome</keyword>
<keyword evidence="1" id="KW-1133">Transmembrane helix</keyword>
<accession>A0A5D3F6Z1</accession>
<keyword evidence="1" id="KW-0812">Transmembrane</keyword>
<feature type="transmembrane region" description="Helical" evidence="1">
    <location>
        <begin position="273"/>
        <end position="291"/>
    </location>
</feature>
<name>A0A5D3F6Z1_9ACTN</name>